<evidence type="ECO:0000313" key="9">
    <source>
        <dbReference type="EMBL" id="ORE10781.1"/>
    </source>
</evidence>
<evidence type="ECO:0000256" key="2">
    <source>
        <dbReference type="ARBA" id="ARBA00011738"/>
    </source>
</evidence>
<dbReference type="GO" id="GO:0070404">
    <property type="term" value="F:NADH binding"/>
    <property type="evidence" value="ECO:0007669"/>
    <property type="project" value="TreeGrafter"/>
</dbReference>
<dbReference type="GO" id="GO:0006729">
    <property type="term" value="P:tetrahydrobiopterin biosynthetic process"/>
    <property type="evidence" value="ECO:0007669"/>
    <property type="project" value="UniProtKB-KW"/>
</dbReference>
<evidence type="ECO:0000256" key="3">
    <source>
        <dbReference type="ARBA" id="ARBA00022857"/>
    </source>
</evidence>
<evidence type="ECO:0000256" key="6">
    <source>
        <dbReference type="ARBA" id="ARBA00039153"/>
    </source>
</evidence>
<dbReference type="Gene3D" id="3.40.50.720">
    <property type="entry name" value="NAD(P)-binding Rossmann-like Domain"/>
    <property type="match status" value="1"/>
</dbReference>
<name>A0A1X0RFQ1_RHIZD</name>
<dbReference type="PANTHER" id="PTHR15104">
    <property type="entry name" value="DIHYDROPTERIDINE REDUCTASE"/>
    <property type="match status" value="1"/>
</dbReference>
<keyword evidence="4" id="KW-0560">Oxidoreductase</keyword>
<dbReference type="InterPro" id="IPR002347">
    <property type="entry name" value="SDR_fam"/>
</dbReference>
<dbReference type="EMBL" id="KV921862">
    <property type="protein sequence ID" value="ORE10781.1"/>
    <property type="molecule type" value="Genomic_DNA"/>
</dbReference>
<dbReference type="PRINTS" id="PR00081">
    <property type="entry name" value="GDHRDH"/>
</dbReference>
<evidence type="ECO:0000256" key="4">
    <source>
        <dbReference type="ARBA" id="ARBA00023002"/>
    </source>
</evidence>
<dbReference type="FunFam" id="3.40.50.720:FF:000157">
    <property type="entry name" value="Quinoid dihydropteridine reductase"/>
    <property type="match status" value="1"/>
</dbReference>
<dbReference type="Proteomes" id="UP000242414">
    <property type="component" value="Unassembled WGS sequence"/>
</dbReference>
<organism evidence="9">
    <name type="scientific">Rhizopus microsporus var. microsporus</name>
    <dbReference type="NCBI Taxonomy" id="86635"/>
    <lineage>
        <taxon>Eukaryota</taxon>
        <taxon>Fungi</taxon>
        <taxon>Fungi incertae sedis</taxon>
        <taxon>Mucoromycota</taxon>
        <taxon>Mucoromycotina</taxon>
        <taxon>Mucoromycetes</taxon>
        <taxon>Mucorales</taxon>
        <taxon>Mucorineae</taxon>
        <taxon>Rhizopodaceae</taxon>
        <taxon>Rhizopus</taxon>
    </lineage>
</organism>
<gene>
    <name evidence="9" type="ORF">BCV72DRAFT_268240</name>
</gene>
<evidence type="ECO:0000256" key="1">
    <source>
        <dbReference type="ARBA" id="ARBA00006484"/>
    </source>
</evidence>
<dbReference type="CDD" id="cd05334">
    <property type="entry name" value="DHPR_SDR_c_like"/>
    <property type="match status" value="1"/>
</dbReference>
<dbReference type="EC" id="1.5.1.34" evidence="6"/>
<dbReference type="GO" id="GO:0006559">
    <property type="term" value="P:L-phenylalanine catabolic process"/>
    <property type="evidence" value="ECO:0007669"/>
    <property type="project" value="TreeGrafter"/>
</dbReference>
<evidence type="ECO:0000256" key="5">
    <source>
        <dbReference type="ARBA" id="ARBA00023007"/>
    </source>
</evidence>
<dbReference type="AlphaFoldDB" id="A0A1X0RFQ1"/>
<evidence type="ECO:0000256" key="8">
    <source>
        <dbReference type="ARBA" id="ARBA00041348"/>
    </source>
</evidence>
<accession>A0A1X0RFQ1</accession>
<dbReference type="PANTHER" id="PTHR15104:SF0">
    <property type="entry name" value="DIHYDROPTERIDINE REDUCTASE"/>
    <property type="match status" value="1"/>
</dbReference>
<proteinExistence type="inferred from homology"/>
<dbReference type="SUPFAM" id="SSF51735">
    <property type="entry name" value="NAD(P)-binding Rossmann-fold domains"/>
    <property type="match status" value="1"/>
</dbReference>
<dbReference type="OrthoDB" id="1204at2759"/>
<keyword evidence="3" id="KW-0521">NADP</keyword>
<protein>
    <recommendedName>
        <fullName evidence="7">Dihydropteridine reductase</fullName>
        <ecNumber evidence="6">1.5.1.34</ecNumber>
    </recommendedName>
    <alternativeName>
        <fullName evidence="8">Quinoid dihydropteridine reductase</fullName>
    </alternativeName>
</protein>
<dbReference type="GO" id="GO:0070402">
    <property type="term" value="F:NADPH binding"/>
    <property type="evidence" value="ECO:0007669"/>
    <property type="project" value="TreeGrafter"/>
</dbReference>
<dbReference type="Pfam" id="PF00106">
    <property type="entry name" value="adh_short"/>
    <property type="match status" value="1"/>
</dbReference>
<comment type="similarity">
    <text evidence="1">Belongs to the short-chain dehydrogenases/reductases (SDR) family.</text>
</comment>
<keyword evidence="5" id="KW-0783">Tetrahydrobiopterin biosynthesis</keyword>
<comment type="subunit">
    <text evidence="2">Homodimer.</text>
</comment>
<dbReference type="GO" id="GO:0005737">
    <property type="term" value="C:cytoplasm"/>
    <property type="evidence" value="ECO:0007669"/>
    <property type="project" value="TreeGrafter"/>
</dbReference>
<dbReference type="GO" id="GO:0004155">
    <property type="term" value="F:6,7-dihydropteridine reductase activity"/>
    <property type="evidence" value="ECO:0007669"/>
    <property type="project" value="UniProtKB-EC"/>
</dbReference>
<sequence length="235" mass="24516">MASKKLVVYGGAGALGRALVQHFKSKGYTVINVDLVENTEADFNTLTSTTGSLKEQGESIQNAISQVLGGEKLSAIFCVAGGWAGGNAHNKDFLASSELMIQQSVYSSLIAAQLASNHLQPGGLLTLTGALAALSPTPGMIGYGLAKSAVHHLVQDLAQPNGGLPQDAKVAGILPVTIDTPMNRKFMPKADFSTWTSPSDIATQLEGYLDGSIPLTNGKLIKVVTENSKTTFTEA</sequence>
<dbReference type="InterPro" id="IPR036291">
    <property type="entry name" value="NAD(P)-bd_dom_sf"/>
</dbReference>
<reference evidence="9" key="1">
    <citation type="journal article" date="2016" name="Proc. Natl. Acad. Sci. U.S.A.">
        <title>Lipid metabolic changes in an early divergent fungus govern the establishment of a mutualistic symbiosis with endobacteria.</title>
        <authorList>
            <person name="Lastovetsky O.A."/>
            <person name="Gaspar M.L."/>
            <person name="Mondo S.J."/>
            <person name="LaButti K.M."/>
            <person name="Sandor L."/>
            <person name="Grigoriev I.V."/>
            <person name="Henry S.A."/>
            <person name="Pawlowska T.E."/>
        </authorList>
    </citation>
    <scope>NUCLEOTIDE SEQUENCE [LARGE SCALE GENOMIC DNA]</scope>
    <source>
        <strain evidence="9">ATCC 52814</strain>
    </source>
</reference>
<evidence type="ECO:0000256" key="7">
    <source>
        <dbReference type="ARBA" id="ARBA00039520"/>
    </source>
</evidence>
<dbReference type="VEuPathDB" id="FungiDB:BCV72DRAFT_268240"/>